<dbReference type="AlphaFoldDB" id="A0AAV5HLH9"/>
<organism evidence="2 3">
    <name type="scientific">Rubroshorea leprosula</name>
    <dbReference type="NCBI Taxonomy" id="152421"/>
    <lineage>
        <taxon>Eukaryota</taxon>
        <taxon>Viridiplantae</taxon>
        <taxon>Streptophyta</taxon>
        <taxon>Embryophyta</taxon>
        <taxon>Tracheophyta</taxon>
        <taxon>Spermatophyta</taxon>
        <taxon>Magnoliopsida</taxon>
        <taxon>eudicotyledons</taxon>
        <taxon>Gunneridae</taxon>
        <taxon>Pentapetalae</taxon>
        <taxon>rosids</taxon>
        <taxon>malvids</taxon>
        <taxon>Malvales</taxon>
        <taxon>Dipterocarpaceae</taxon>
        <taxon>Rubroshorea</taxon>
    </lineage>
</organism>
<dbReference type="Proteomes" id="UP001054252">
    <property type="component" value="Unassembled WGS sequence"/>
</dbReference>
<dbReference type="InterPro" id="IPR006502">
    <property type="entry name" value="PDDEXK-like"/>
</dbReference>
<dbReference type="EMBL" id="BPVZ01000001">
    <property type="protein sequence ID" value="GKU85855.1"/>
    <property type="molecule type" value="Genomic_DNA"/>
</dbReference>
<dbReference type="NCBIfam" id="TIGR01615">
    <property type="entry name" value="A_thal_3542"/>
    <property type="match status" value="1"/>
</dbReference>
<gene>
    <name evidence="2" type="ORF">SLEP1_g470</name>
</gene>
<dbReference type="PANTHER" id="PTHR31579">
    <property type="entry name" value="OS03G0796600 PROTEIN"/>
    <property type="match status" value="1"/>
</dbReference>
<keyword evidence="3" id="KW-1185">Reference proteome</keyword>
<sequence length="383" mass="42449">MPFPMKIQPIDIYSPREAAIVRAEPTKPVLKSRLKRLFDLQFPSVLRISSVEKQTVGGAQFSKDGAPEFEPSSVCLDKMVQIFIEESHNEKQQQSVKCGRNRCHCFNRTGNDSSDDEFDVFGESINGGLSGDTCDVLKSLIPCACLVEGKLLADTAMIVEKNKNHKRKDDLRKIVTDGLSSLGYDSSICKSKWEKTSAIPAGEYEYIDVVVEGERLLIDVDFRSEFEMARTTGTYKAIVQSLPYIFVGKPERLDRIVSIVSEAAKQSLTKKGMHLPPWRKAEYSRAKWLSAFTRASQIEVASPETKEPNECGELELIFRDEIPPAEEILGESESPSLVKNSADGDVTSAAASSPWQPPAVKPKSIERGTKMVTGLASLLKEKP</sequence>
<name>A0AAV5HLH9_9ROSI</name>
<evidence type="ECO:0000313" key="3">
    <source>
        <dbReference type="Proteomes" id="UP001054252"/>
    </source>
</evidence>
<dbReference type="PANTHER" id="PTHR31579:SF1">
    <property type="entry name" value="OS03G0796600 PROTEIN"/>
    <property type="match status" value="1"/>
</dbReference>
<accession>A0AAV5HLH9</accession>
<reference evidence="2 3" key="1">
    <citation type="journal article" date="2021" name="Commun. Biol.">
        <title>The genome of Shorea leprosula (Dipterocarpaceae) highlights the ecological relevance of drought in aseasonal tropical rainforests.</title>
        <authorList>
            <person name="Ng K.K.S."/>
            <person name="Kobayashi M.J."/>
            <person name="Fawcett J.A."/>
            <person name="Hatakeyama M."/>
            <person name="Paape T."/>
            <person name="Ng C.H."/>
            <person name="Ang C.C."/>
            <person name="Tnah L.H."/>
            <person name="Lee C.T."/>
            <person name="Nishiyama T."/>
            <person name="Sese J."/>
            <person name="O'Brien M.J."/>
            <person name="Copetti D."/>
            <person name="Mohd Noor M.I."/>
            <person name="Ong R.C."/>
            <person name="Putra M."/>
            <person name="Sireger I.Z."/>
            <person name="Indrioko S."/>
            <person name="Kosugi Y."/>
            <person name="Izuno A."/>
            <person name="Isagi Y."/>
            <person name="Lee S.L."/>
            <person name="Shimizu K.K."/>
        </authorList>
    </citation>
    <scope>NUCLEOTIDE SEQUENCE [LARGE SCALE GENOMIC DNA]</scope>
    <source>
        <strain evidence="2">214</strain>
    </source>
</reference>
<evidence type="ECO:0000256" key="1">
    <source>
        <dbReference type="SAM" id="MobiDB-lite"/>
    </source>
</evidence>
<evidence type="ECO:0000313" key="2">
    <source>
        <dbReference type="EMBL" id="GKU85855.1"/>
    </source>
</evidence>
<comment type="caution">
    <text evidence="2">The sequence shown here is derived from an EMBL/GenBank/DDBJ whole genome shotgun (WGS) entry which is preliminary data.</text>
</comment>
<feature type="region of interest" description="Disordered" evidence="1">
    <location>
        <begin position="329"/>
        <end position="367"/>
    </location>
</feature>
<proteinExistence type="predicted"/>
<protein>
    <submittedName>
        <fullName evidence="2">Uncharacterized protein</fullName>
    </submittedName>
</protein>
<dbReference type="Pfam" id="PF04720">
    <property type="entry name" value="PDDEXK_6"/>
    <property type="match status" value="1"/>
</dbReference>